<evidence type="ECO:0000256" key="6">
    <source>
        <dbReference type="ARBA" id="ARBA00023136"/>
    </source>
</evidence>
<feature type="transmembrane region" description="Helical" evidence="7">
    <location>
        <begin position="967"/>
        <end position="990"/>
    </location>
</feature>
<dbReference type="RefSeq" id="WP_114825128.1">
    <property type="nucleotide sequence ID" value="NZ_QQSY01000002.1"/>
</dbReference>
<feature type="transmembrane region" description="Helical" evidence="7">
    <location>
        <begin position="387"/>
        <end position="411"/>
    </location>
</feature>
<dbReference type="InterPro" id="IPR001036">
    <property type="entry name" value="Acrflvin-R"/>
</dbReference>
<keyword evidence="3" id="KW-0997">Cell inner membrane</keyword>
<evidence type="ECO:0000256" key="3">
    <source>
        <dbReference type="ARBA" id="ARBA00022519"/>
    </source>
</evidence>
<feature type="transmembrane region" description="Helical" evidence="7">
    <location>
        <begin position="537"/>
        <end position="559"/>
    </location>
</feature>
<sequence length="1051" mass="113562">MNLFAPLIRRPIGTSLLALGLALAGLWAYVLLGVAALPTLEFPGMVVYVEVPGANAQTMAATVAAPLERHLGRIPGIKEMHSESNDGSTSVRMLFNFGNSTDKLARDVQAAINASMADLPTNMPVPPRYYKFNTANIPVLLLSLTSHTLPPDKLFDLADTLINPAISQIPGVAQVRVIGGRPRAVRVELNTVALAAKGLTANDVANTLRAANVTSPQGTLSDGATQMTVTATDALHTPDEFGHLLVAVKNGAPVRLSDVARVTSGQQDEYQAAWFNDHRAVAIRISKRPEANAVATADAVRAKLPQMRAWLPADIQITPIFDLTQTTKSALREVEIALMLSVLMVAAVMLVFLRRIGPTLIAMISVPLSLAGAFVVMWSLGYTLNTLSLVALVLCIGFVVDDAIVVIENIVRHMEHGAPPLEAALVGVKEIGFTVVSITLSLIAVFAPLLFGNNQFTMLLREFSVTLTAAVVISAIISLSVTPALCGRLLTLETAGGREPSRFEQALQRFDRSLHRLYERALDWSMRHRRLMRWQPLILLTLTFALATVVVKLFGFNFMPQEDIGMIQGDVHADANISPTLMAERAKHAAAIMLADPAVRDVTTFLGSDRAGGNVGNQATMFVDLKPKGGDPGERPDKMKDIIARLNKAYAKVPELRVSLNSIGFFNDDDNSDRGSQNFELISSNSADLQPWALEVTRLMRQHKEFHDVSSDYDDVDKQQMLTVDRAAASRLQLNMGLIDTALYNAFGQRQVSIIYSDITQYWVVLTSSEERTLSPGALLNTYVRSDTGSMVPLSAVAHISPSVTPSFVIHTNQLEAAKIYYNIDPDFPQDKATALINQIVSDARLPAGIQIGYSGKAQNLEETRSNANVLMIGSILAMYIVLGILYESLGHPLTILSTLPAAGAGAFLAMLATATPMSLMAIIAILMLIGIVKKNAILMVDFALVAQREHGLSPPDAIREAALVRFRPITMTTLVAMGAALPLAVGFGIGSEMRQPLGVAIVGGLLVSQLLTLLSTPAIYLWNYDRKLREEARRAKRAAKRALKAQTAAG</sequence>
<feature type="transmembrane region" description="Helical" evidence="7">
    <location>
        <begin position="360"/>
        <end position="381"/>
    </location>
</feature>
<dbReference type="InterPro" id="IPR027463">
    <property type="entry name" value="AcrB_DN_DC_subdom"/>
</dbReference>
<evidence type="ECO:0000256" key="5">
    <source>
        <dbReference type="ARBA" id="ARBA00022989"/>
    </source>
</evidence>
<dbReference type="PANTHER" id="PTHR32063">
    <property type="match status" value="1"/>
</dbReference>
<dbReference type="PANTHER" id="PTHR32063:SF34">
    <property type="entry name" value="MULTIDRUG RESISTANCE PROTEIN MDTC"/>
    <property type="match status" value="1"/>
</dbReference>
<dbReference type="Gene3D" id="3.30.70.1320">
    <property type="entry name" value="Multidrug efflux transporter AcrB pore domain like"/>
    <property type="match status" value="1"/>
</dbReference>
<dbReference type="GO" id="GO:0042910">
    <property type="term" value="F:xenobiotic transmembrane transporter activity"/>
    <property type="evidence" value="ECO:0007669"/>
    <property type="project" value="TreeGrafter"/>
</dbReference>
<reference evidence="8 9" key="1">
    <citation type="submission" date="2018-07" db="EMBL/GenBank/DDBJ databases">
        <title>Dyella solisilvae sp. nov., isolated from the pine and broad-leaved mixed forest soil.</title>
        <authorList>
            <person name="Gao Z."/>
            <person name="Qiu L."/>
        </authorList>
    </citation>
    <scope>NUCLEOTIDE SEQUENCE [LARGE SCALE GENOMIC DNA]</scope>
    <source>
        <strain evidence="8 9">DHG54</strain>
    </source>
</reference>
<gene>
    <name evidence="8" type="ORF">DVT68_11180</name>
</gene>
<keyword evidence="5 7" id="KW-1133">Transmembrane helix</keyword>
<name>A0A370K8R3_9GAMM</name>
<proteinExistence type="predicted"/>
<keyword evidence="6 7" id="KW-0472">Membrane</keyword>
<dbReference type="OrthoDB" id="9757904at2"/>
<dbReference type="Gene3D" id="3.30.70.1440">
    <property type="entry name" value="Multidrug efflux transporter AcrB pore domain"/>
    <property type="match status" value="1"/>
</dbReference>
<accession>A0A370K8R3</accession>
<dbReference type="EMBL" id="QQSY01000002">
    <property type="protein sequence ID" value="RDI99041.1"/>
    <property type="molecule type" value="Genomic_DNA"/>
</dbReference>
<dbReference type="Proteomes" id="UP000254711">
    <property type="component" value="Unassembled WGS sequence"/>
</dbReference>
<evidence type="ECO:0000256" key="7">
    <source>
        <dbReference type="SAM" id="Phobius"/>
    </source>
</evidence>
<feature type="transmembrane region" description="Helical" evidence="7">
    <location>
        <begin position="336"/>
        <end position="353"/>
    </location>
</feature>
<comment type="caution">
    <text evidence="8">The sequence shown here is derived from an EMBL/GenBank/DDBJ whole genome shotgun (WGS) entry which is preliminary data.</text>
</comment>
<dbReference type="Gene3D" id="1.20.1640.10">
    <property type="entry name" value="Multidrug efflux transporter AcrB transmembrane domain"/>
    <property type="match status" value="2"/>
</dbReference>
<dbReference type="GO" id="GO:0005886">
    <property type="term" value="C:plasma membrane"/>
    <property type="evidence" value="ECO:0007669"/>
    <property type="project" value="TreeGrafter"/>
</dbReference>
<evidence type="ECO:0000256" key="1">
    <source>
        <dbReference type="ARBA" id="ARBA00022448"/>
    </source>
</evidence>
<feature type="transmembrane region" description="Helical" evidence="7">
    <location>
        <begin position="431"/>
        <end position="451"/>
    </location>
</feature>
<keyword evidence="1" id="KW-0813">Transport</keyword>
<protein>
    <submittedName>
        <fullName evidence="8">AcrB/AcrD/AcrF family protein</fullName>
    </submittedName>
</protein>
<evidence type="ECO:0000313" key="8">
    <source>
        <dbReference type="EMBL" id="RDI99041.1"/>
    </source>
</evidence>
<dbReference type="Gene3D" id="3.30.2090.10">
    <property type="entry name" value="Multidrug efflux transporter AcrB TolC docking domain, DN and DC subdomains"/>
    <property type="match status" value="2"/>
</dbReference>
<dbReference type="Gene3D" id="3.30.70.1430">
    <property type="entry name" value="Multidrug efflux transporter AcrB pore domain"/>
    <property type="match status" value="2"/>
</dbReference>
<keyword evidence="4 7" id="KW-0812">Transmembrane</keyword>
<keyword evidence="9" id="KW-1185">Reference proteome</keyword>
<organism evidence="8 9">
    <name type="scientific">Dyella solisilvae</name>
    <dbReference type="NCBI Taxonomy" id="1920168"/>
    <lineage>
        <taxon>Bacteria</taxon>
        <taxon>Pseudomonadati</taxon>
        <taxon>Pseudomonadota</taxon>
        <taxon>Gammaproteobacteria</taxon>
        <taxon>Lysobacterales</taxon>
        <taxon>Rhodanobacteraceae</taxon>
        <taxon>Dyella</taxon>
    </lineage>
</organism>
<evidence type="ECO:0000313" key="9">
    <source>
        <dbReference type="Proteomes" id="UP000254711"/>
    </source>
</evidence>
<dbReference type="SUPFAM" id="SSF82693">
    <property type="entry name" value="Multidrug efflux transporter AcrB pore domain, PN1, PN2, PC1 and PC2 subdomains"/>
    <property type="match status" value="3"/>
</dbReference>
<dbReference type="SUPFAM" id="SSF82714">
    <property type="entry name" value="Multidrug efflux transporter AcrB TolC docking domain, DN and DC subdomains"/>
    <property type="match status" value="2"/>
</dbReference>
<dbReference type="Pfam" id="PF00873">
    <property type="entry name" value="ACR_tran"/>
    <property type="match status" value="1"/>
</dbReference>
<dbReference type="PRINTS" id="PR00702">
    <property type="entry name" value="ACRIFLAVINRP"/>
</dbReference>
<keyword evidence="2" id="KW-1003">Cell membrane</keyword>
<feature type="transmembrane region" description="Helical" evidence="7">
    <location>
        <begin position="1002"/>
        <end position="1025"/>
    </location>
</feature>
<feature type="transmembrane region" description="Helical" evidence="7">
    <location>
        <begin position="920"/>
        <end position="946"/>
    </location>
</feature>
<dbReference type="AlphaFoldDB" id="A0A370K8R3"/>
<feature type="transmembrane region" description="Helical" evidence="7">
    <location>
        <begin position="868"/>
        <end position="887"/>
    </location>
</feature>
<evidence type="ECO:0000256" key="2">
    <source>
        <dbReference type="ARBA" id="ARBA00022475"/>
    </source>
</evidence>
<feature type="transmembrane region" description="Helical" evidence="7">
    <location>
        <begin position="463"/>
        <end position="486"/>
    </location>
</feature>
<evidence type="ECO:0000256" key="4">
    <source>
        <dbReference type="ARBA" id="ARBA00022692"/>
    </source>
</evidence>
<dbReference type="SUPFAM" id="SSF82866">
    <property type="entry name" value="Multidrug efflux transporter AcrB transmembrane domain"/>
    <property type="match status" value="2"/>
</dbReference>